<gene>
    <name evidence="3" type="ORF">ABMA28_003345</name>
</gene>
<dbReference type="PROSITE" id="PS50878">
    <property type="entry name" value="RT_POL"/>
    <property type="match status" value="1"/>
</dbReference>
<organism evidence="3 4">
    <name type="scientific">Loxostege sticticalis</name>
    <name type="common">Beet webworm moth</name>
    <dbReference type="NCBI Taxonomy" id="481309"/>
    <lineage>
        <taxon>Eukaryota</taxon>
        <taxon>Metazoa</taxon>
        <taxon>Ecdysozoa</taxon>
        <taxon>Arthropoda</taxon>
        <taxon>Hexapoda</taxon>
        <taxon>Insecta</taxon>
        <taxon>Pterygota</taxon>
        <taxon>Neoptera</taxon>
        <taxon>Endopterygota</taxon>
        <taxon>Lepidoptera</taxon>
        <taxon>Glossata</taxon>
        <taxon>Ditrysia</taxon>
        <taxon>Pyraloidea</taxon>
        <taxon>Crambidae</taxon>
        <taxon>Pyraustinae</taxon>
        <taxon>Loxostege</taxon>
    </lineage>
</organism>
<dbReference type="InterPro" id="IPR043502">
    <property type="entry name" value="DNA/RNA_pol_sf"/>
</dbReference>
<feature type="compositionally biased region" description="Polar residues" evidence="1">
    <location>
        <begin position="312"/>
        <end position="324"/>
    </location>
</feature>
<comment type="caution">
    <text evidence="3">The sequence shown here is derived from an EMBL/GenBank/DDBJ whole genome shotgun (WGS) entry which is preliminary data.</text>
</comment>
<evidence type="ECO:0000313" key="4">
    <source>
        <dbReference type="Proteomes" id="UP001549921"/>
    </source>
</evidence>
<sequence length="1388" mass="160841">MSSKRYNLRPLPGGRRGAPGAVAGCLSMRSNGDEELSRRAPVDKNTTAEENPDPDSQSLVSAGSSCYQPGSERASSSSPNTDQAFEDVVQEVPLSTVKSVPTENVQQTRRRWTSEMNTFILRTYLEITSLETDKSNYLELLHKRFTDKYPHFEATRQRLGDQRRAIVNNRLLPQTTIDQIYCEVQAKINNTQHTQHSSSILTQNTTNLQPTSTRMRWTTIHNETIMKLYYKITELETNKTAYRKTLHQDFINTFPELSHITEQRIADQRRLIIHNRWINNNRLNEIKEGVALELRTHAGNITDSVLNTPLTQRSEISPNNNFENLLSPLDSPDDNSYSNAQHTISMTNTSDTLTASSPPTNNDIPDVVVEEINSQSDTATHQNPEIDDTFQNTLQHFSNTDPTTRPYIPRQKSTVKLAKIVHYINERVLPQQIDDATDFNSLQTVLYCAAWTAAKLNGTKLSLVAPEQSTTTAKKEHKPRWQRRLENRIEDIRIKIGRLTHYMNGNRSRKLIKHVNKILNDYKIHSTHEENNTKLIHFLDTLKQKLSVLSSRLNRYLKCTVRKTQNNRFMNNEKQFYRTLKNTNSPNTQTNGNSSVPSLEELREFWANIWERPIQHNTETEWIKNEQQKFAQLDEMEFESIPFETFKSVIDRTHNWKAPGSDQIHNYWYKNYTYIHKYLHHYINDFILHPNHIPAYLTSGITYMIPKDKTDTTNPAKYRPITCLQTLYKILTACITHTIYKFINSKNILTEEQKGCKKNARGCKEQLTIDSVILKQVKKYKTDLFTMYIDYKKAYDSVPHSWLIHILNIYKIHPKIIQFLQNIMQTWKTQLKINTSTGTLQTDIIQIKRGIFQGDALSPLWFCLALNPLSNSLNSSNLGHLMYMDDIKLYADTENNLEELATITERFSEDIHMEFGIDKCKINSIKNGQNYQHTYQLETGEVITSLDHTDTYKYLGYNQSNLIEYKSTKAQLIKQFQIRLNSILKSQLNARNTVKAINTYAIPILTYSFGIINWSKSELKSIQRTINTSMTKHRKHHPRSCVQRLTLPRVDGGRGLIDIINLHAKQITNLRTYFHSKAQTSILYKTITQNDEKLTPLNLNDDNTQPIEKQTDRLTKMQEWIRKSLHGRHLQDLCHSNVDSKASNEWLRRGELFPETEGFLIAIQDQVIETRNYQRYIMKLPNLQTDNCRRCNSSSETIQHITGACKAIVQTDYKYRHDQVANIIHQSIAQKYKLIEHPPTPYYKYNPESVLENSTHKLYFDRAILTDRTVHYNRPDITLVDKINKTASIIDIAIPNTHNLQKTIAEKLSKYLELKEEITRMWKLNKVTMVPIVLSTTGVIPIQLASSLRSLDLPDYTYAALQKATILNTCRIVRKFLQASPDTSQTHT</sequence>
<dbReference type="PANTHER" id="PTHR35450:SF2">
    <property type="entry name" value="REVERSE TRANSCRIPTASE DOMAIN-CONTAINING PROTEIN"/>
    <property type="match status" value="1"/>
</dbReference>
<dbReference type="EMBL" id="JBEDNZ010000014">
    <property type="protein sequence ID" value="KAL0829864.1"/>
    <property type="molecule type" value="Genomic_DNA"/>
</dbReference>
<evidence type="ECO:0000313" key="3">
    <source>
        <dbReference type="EMBL" id="KAL0829864.1"/>
    </source>
</evidence>
<evidence type="ECO:0000259" key="2">
    <source>
        <dbReference type="PROSITE" id="PS50878"/>
    </source>
</evidence>
<feature type="region of interest" description="Disordered" evidence="1">
    <location>
        <begin position="1"/>
        <end position="83"/>
    </location>
</feature>
<dbReference type="GO" id="GO:0071897">
    <property type="term" value="P:DNA biosynthetic process"/>
    <property type="evidence" value="ECO:0007669"/>
    <property type="project" value="UniProtKB-ARBA"/>
</dbReference>
<name>A0ABD0SVS7_LOXSC</name>
<evidence type="ECO:0000256" key="1">
    <source>
        <dbReference type="SAM" id="MobiDB-lite"/>
    </source>
</evidence>
<dbReference type="InterPro" id="IPR000477">
    <property type="entry name" value="RT_dom"/>
</dbReference>
<feature type="domain" description="Reverse transcriptase" evidence="2">
    <location>
        <begin position="686"/>
        <end position="959"/>
    </location>
</feature>
<accession>A0ABD0SVS7</accession>
<protein>
    <recommendedName>
        <fullName evidence="2">Reverse transcriptase domain-containing protein</fullName>
    </recommendedName>
</protein>
<feature type="region of interest" description="Disordered" evidence="1">
    <location>
        <begin position="312"/>
        <end position="341"/>
    </location>
</feature>
<reference evidence="3 4" key="1">
    <citation type="submission" date="2024-06" db="EMBL/GenBank/DDBJ databases">
        <title>A chromosome-level genome assembly of beet webworm, Loxostege sticticalis.</title>
        <authorList>
            <person name="Zhang Y."/>
        </authorList>
    </citation>
    <scope>NUCLEOTIDE SEQUENCE [LARGE SCALE GENOMIC DNA]</scope>
    <source>
        <strain evidence="3">AQ028</strain>
        <tissue evidence="3">Male pupae</tissue>
    </source>
</reference>
<dbReference type="Pfam" id="PF00078">
    <property type="entry name" value="RVT_1"/>
    <property type="match status" value="1"/>
</dbReference>
<dbReference type="Proteomes" id="UP001549921">
    <property type="component" value="Unassembled WGS sequence"/>
</dbReference>
<dbReference type="PANTHER" id="PTHR35450">
    <property type="entry name" value="REVERSE TRANSCRIPTASE DOMAIN-CONTAINING PROTEIN"/>
    <property type="match status" value="1"/>
</dbReference>
<feature type="compositionally biased region" description="Basic and acidic residues" evidence="1">
    <location>
        <begin position="31"/>
        <end position="42"/>
    </location>
</feature>
<feature type="compositionally biased region" description="Polar residues" evidence="1">
    <location>
        <begin position="44"/>
        <end position="83"/>
    </location>
</feature>
<dbReference type="SUPFAM" id="SSF56672">
    <property type="entry name" value="DNA/RNA polymerases"/>
    <property type="match status" value="1"/>
</dbReference>
<dbReference type="CDD" id="cd01650">
    <property type="entry name" value="RT_nLTR_like"/>
    <property type="match status" value="1"/>
</dbReference>
<feature type="compositionally biased region" description="Low complexity" evidence="1">
    <location>
        <begin position="8"/>
        <end position="24"/>
    </location>
</feature>
<proteinExistence type="predicted"/>